<accession>A0ABW3VZX2</accession>
<protein>
    <submittedName>
        <fullName evidence="1">Uncharacterized protein</fullName>
    </submittedName>
</protein>
<evidence type="ECO:0000313" key="2">
    <source>
        <dbReference type="Proteomes" id="UP001597229"/>
    </source>
</evidence>
<reference evidence="2" key="1">
    <citation type="journal article" date="2019" name="Int. J. Syst. Evol. Microbiol.">
        <title>The Global Catalogue of Microorganisms (GCM) 10K type strain sequencing project: providing services to taxonomists for standard genome sequencing and annotation.</title>
        <authorList>
            <consortium name="The Broad Institute Genomics Platform"/>
            <consortium name="The Broad Institute Genome Sequencing Center for Infectious Disease"/>
            <person name="Wu L."/>
            <person name="Ma J."/>
        </authorList>
    </citation>
    <scope>NUCLEOTIDE SEQUENCE [LARGE SCALE GENOMIC DNA]</scope>
    <source>
        <strain evidence="2">CCUG 52478</strain>
    </source>
</reference>
<gene>
    <name evidence="1" type="ORF">ACFQ3F_11640</name>
</gene>
<keyword evidence="2" id="KW-1185">Reference proteome</keyword>
<organism evidence="1 2">
    <name type="scientific">Nocardioides ginsengisoli</name>
    <dbReference type="NCBI Taxonomy" id="363868"/>
    <lineage>
        <taxon>Bacteria</taxon>
        <taxon>Bacillati</taxon>
        <taxon>Actinomycetota</taxon>
        <taxon>Actinomycetes</taxon>
        <taxon>Propionibacteriales</taxon>
        <taxon>Nocardioidaceae</taxon>
        <taxon>Nocardioides</taxon>
    </lineage>
</organism>
<dbReference type="RefSeq" id="WP_367917951.1">
    <property type="nucleotide sequence ID" value="NZ_BAABAC010000006.1"/>
</dbReference>
<comment type="caution">
    <text evidence="1">The sequence shown here is derived from an EMBL/GenBank/DDBJ whole genome shotgun (WGS) entry which is preliminary data.</text>
</comment>
<evidence type="ECO:0000313" key="1">
    <source>
        <dbReference type="EMBL" id="MFD1248439.1"/>
    </source>
</evidence>
<name>A0ABW3VZX2_9ACTN</name>
<proteinExistence type="predicted"/>
<sequence>MPALDACPTCGDTDLDSGVIVGRAPGVTFKPSQGVSGDLAGVRLTTGVVNHTAPAVGCAACGTVVVLPAR</sequence>
<dbReference type="EMBL" id="JBHTLX010000016">
    <property type="protein sequence ID" value="MFD1248439.1"/>
    <property type="molecule type" value="Genomic_DNA"/>
</dbReference>
<dbReference type="Proteomes" id="UP001597229">
    <property type="component" value="Unassembled WGS sequence"/>
</dbReference>